<comment type="similarity">
    <text evidence="2">Belongs to the GSP F family.</text>
</comment>
<gene>
    <name evidence="9" type="primary">mshG</name>
    <name evidence="9" type="ORF">GCM10009111_04980</name>
</gene>
<dbReference type="PANTHER" id="PTHR30012">
    <property type="entry name" value="GENERAL SECRETION PATHWAY PROTEIN"/>
    <property type="match status" value="1"/>
</dbReference>
<feature type="domain" description="Type II secretion system protein GspF" evidence="8">
    <location>
        <begin position="281"/>
        <end position="403"/>
    </location>
</feature>
<dbReference type="InterPro" id="IPR018076">
    <property type="entry name" value="T2SS_GspF_dom"/>
</dbReference>
<evidence type="ECO:0000256" key="1">
    <source>
        <dbReference type="ARBA" id="ARBA00004651"/>
    </source>
</evidence>
<keyword evidence="3" id="KW-1003">Cell membrane</keyword>
<dbReference type="Gene3D" id="1.20.81.30">
    <property type="entry name" value="Type II secretion system (T2SS), domain F"/>
    <property type="match status" value="2"/>
</dbReference>
<reference evidence="10" key="1">
    <citation type="journal article" date="2019" name="Int. J. Syst. Evol. Microbiol.">
        <title>The Global Catalogue of Microorganisms (GCM) 10K type strain sequencing project: providing services to taxonomists for standard genome sequencing and annotation.</title>
        <authorList>
            <consortium name="The Broad Institute Genomics Platform"/>
            <consortium name="The Broad Institute Genome Sequencing Center for Infectious Disease"/>
            <person name="Wu L."/>
            <person name="Ma J."/>
        </authorList>
    </citation>
    <scope>NUCLEOTIDE SEQUENCE [LARGE SCALE GENOMIC DNA]</scope>
    <source>
        <strain evidence="10">JCM 15608</strain>
    </source>
</reference>
<dbReference type="EMBL" id="BAAAFA010000001">
    <property type="protein sequence ID" value="GAA0811878.1"/>
    <property type="molecule type" value="Genomic_DNA"/>
</dbReference>
<evidence type="ECO:0000256" key="4">
    <source>
        <dbReference type="ARBA" id="ARBA00022692"/>
    </source>
</evidence>
<dbReference type="InterPro" id="IPR042094">
    <property type="entry name" value="T2SS_GspF_sf"/>
</dbReference>
<keyword evidence="5 7" id="KW-1133">Transmembrane helix</keyword>
<evidence type="ECO:0000256" key="2">
    <source>
        <dbReference type="ARBA" id="ARBA00005745"/>
    </source>
</evidence>
<dbReference type="Pfam" id="PF00482">
    <property type="entry name" value="T2SSF"/>
    <property type="match status" value="2"/>
</dbReference>
<name>A0ABP3WFR7_9GAMM</name>
<comment type="caution">
    <text evidence="9">The sequence shown here is derived from an EMBL/GenBank/DDBJ whole genome shotgun (WGS) entry which is preliminary data.</text>
</comment>
<feature type="transmembrane region" description="Helical" evidence="7">
    <location>
        <begin position="180"/>
        <end position="208"/>
    </location>
</feature>
<evidence type="ECO:0000256" key="6">
    <source>
        <dbReference type="ARBA" id="ARBA00023136"/>
    </source>
</evidence>
<dbReference type="PRINTS" id="PR00812">
    <property type="entry name" value="BCTERIALGSPF"/>
</dbReference>
<keyword evidence="4 7" id="KW-0812">Transmembrane</keyword>
<evidence type="ECO:0000256" key="7">
    <source>
        <dbReference type="SAM" id="Phobius"/>
    </source>
</evidence>
<evidence type="ECO:0000313" key="10">
    <source>
        <dbReference type="Proteomes" id="UP001500021"/>
    </source>
</evidence>
<feature type="transmembrane region" description="Helical" evidence="7">
    <location>
        <begin position="384"/>
        <end position="405"/>
    </location>
</feature>
<evidence type="ECO:0000313" key="9">
    <source>
        <dbReference type="EMBL" id="GAA0811878.1"/>
    </source>
</evidence>
<evidence type="ECO:0000256" key="3">
    <source>
        <dbReference type="ARBA" id="ARBA00022475"/>
    </source>
</evidence>
<feature type="domain" description="Type II secretion system protein GspF" evidence="8">
    <location>
        <begin position="78"/>
        <end position="201"/>
    </location>
</feature>
<organism evidence="9 10">
    <name type="scientific">Colwellia asteriadis</name>
    <dbReference type="NCBI Taxonomy" id="517723"/>
    <lineage>
        <taxon>Bacteria</taxon>
        <taxon>Pseudomonadati</taxon>
        <taxon>Pseudomonadota</taxon>
        <taxon>Gammaproteobacteria</taxon>
        <taxon>Alteromonadales</taxon>
        <taxon>Colwelliaceae</taxon>
        <taxon>Colwellia</taxon>
    </lineage>
</organism>
<feature type="transmembrane region" description="Helical" evidence="7">
    <location>
        <begin position="228"/>
        <end position="246"/>
    </location>
</feature>
<keyword evidence="6 7" id="KW-0472">Membrane</keyword>
<proteinExistence type="inferred from homology"/>
<dbReference type="RefSeq" id="WP_343814591.1">
    <property type="nucleotide sequence ID" value="NZ_BAAAFA010000001.1"/>
</dbReference>
<sequence length="414" mass="45618">MATFNYTGRNSAGSQVSGTIDAADSTSVAELLFRQSITPIAIVAANKKTDSTNQSSGNQDVMELLGFNKVSLDELIIFCRQMYALMRSGVPILRAIKGMAESSTSVSLKKALTEITKQLEGGYALSSAFNQHPNIFNSLFVSLIHVGENTGQLDESFLKLTNYLEREQQTRKRIKTALRYPSMVVIALSAAIVILNIFVIPTFANMFAKLGADLPLATRFLIASSNLFLNYWPYMLLVLVVTFFGVKRYLKTPVGRFHWDKRKVKLPIIGSIIERSVLARFSHSFGIVLKAGVPMTTGLNLVADAVDNSYMQEKIIAMRVAIESGESLLRSAIASTLFTPLVLQMVAVGEETGRVDDLLKEVGDYYEREVDYDLSTLTARIEPLLLVIVAVMVLVLALGIFTPMWDMASAMQGK</sequence>
<evidence type="ECO:0000256" key="5">
    <source>
        <dbReference type="ARBA" id="ARBA00022989"/>
    </source>
</evidence>
<comment type="subcellular location">
    <subcellularLocation>
        <location evidence="1">Cell membrane</location>
        <topology evidence="1">Multi-pass membrane protein</topology>
    </subcellularLocation>
</comment>
<keyword evidence="10" id="KW-1185">Reference proteome</keyword>
<dbReference type="Proteomes" id="UP001500021">
    <property type="component" value="Unassembled WGS sequence"/>
</dbReference>
<protein>
    <submittedName>
        <fullName evidence="9">MSHA fimbrial biogenesis protein MshG</fullName>
    </submittedName>
</protein>
<dbReference type="InterPro" id="IPR003004">
    <property type="entry name" value="GspF/PilC"/>
</dbReference>
<accession>A0ABP3WFR7</accession>
<evidence type="ECO:0000259" key="8">
    <source>
        <dbReference type="Pfam" id="PF00482"/>
    </source>
</evidence>
<dbReference type="PANTHER" id="PTHR30012:SF4">
    <property type="entry name" value="MSHA BIOGENESIS PROTEIN MSHG"/>
    <property type="match status" value="1"/>
</dbReference>